<sequence length="212" mass="24459">MDDLINNYLLHTLPDKNIWIKELEDQAKEDNIPIMDQVSMHFVTQIIQIKRPKRILEIGTAIGYSALRMLEASPKSQIVTMERDEVRYKQAIQNIKRLNKEKNIDVIFGDALEKLNELMDTADKFDLIFIDAAKGQYQRFFELSLPLLNSDGLIITDNVLFRGFVANPEATPKRYEKMVEKIIKYNNFLMNHPEFNTSIVPIGDGVALSSKK</sequence>
<dbReference type="InterPro" id="IPR043675">
    <property type="entry name" value="TrmR_methyltr"/>
</dbReference>
<dbReference type="GO" id="GO:0032259">
    <property type="term" value="P:methylation"/>
    <property type="evidence" value="ECO:0007669"/>
    <property type="project" value="UniProtKB-KW"/>
</dbReference>
<dbReference type="GO" id="GO:0008168">
    <property type="term" value="F:methyltransferase activity"/>
    <property type="evidence" value="ECO:0007669"/>
    <property type="project" value="UniProtKB-KW"/>
</dbReference>
<evidence type="ECO:0000256" key="1">
    <source>
        <dbReference type="ARBA" id="ARBA00022603"/>
    </source>
</evidence>
<comment type="similarity">
    <text evidence="4">Belongs to the class I-like SAM-binding methyltransferase superfamily. Cation-dependent O-methyltransferase family.</text>
</comment>
<feature type="binding site" evidence="4">
    <location>
        <position position="35"/>
    </location>
    <ligand>
        <name>S-adenosyl-L-methionine</name>
        <dbReference type="ChEBI" id="CHEBI:59789"/>
    </ligand>
</feature>
<keyword evidence="4" id="KW-0479">Metal-binding</keyword>
<dbReference type="SUPFAM" id="SSF53335">
    <property type="entry name" value="S-adenosyl-L-methionine-dependent methyltransferases"/>
    <property type="match status" value="1"/>
</dbReference>
<name>A0ABR5MLL5_9BACI</name>
<evidence type="ECO:0000256" key="3">
    <source>
        <dbReference type="ARBA" id="ARBA00022691"/>
    </source>
</evidence>
<comment type="caution">
    <text evidence="5">The sequence shown here is derived from an EMBL/GenBank/DDBJ whole genome shotgun (WGS) entry which is preliminary data.</text>
</comment>
<evidence type="ECO:0000256" key="2">
    <source>
        <dbReference type="ARBA" id="ARBA00022679"/>
    </source>
</evidence>
<feature type="binding site" evidence="4">
    <location>
        <position position="131"/>
    </location>
    <ligand>
        <name>S-adenosyl-L-methionine</name>
        <dbReference type="ChEBI" id="CHEBI:59789"/>
    </ligand>
</feature>
<evidence type="ECO:0000313" key="6">
    <source>
        <dbReference type="Proteomes" id="UP000037854"/>
    </source>
</evidence>
<reference evidence="5 6" key="1">
    <citation type="submission" date="2015-07" db="EMBL/GenBank/DDBJ databases">
        <title>High-quality draft genome sequence of Oceanobacillus caeni HM6, a bacillus isolated from a human feces.</title>
        <authorList>
            <person name="Kumar J."/>
            <person name="Verma M.K."/>
            <person name="Pandey R."/>
            <person name="Bhambi M."/>
            <person name="Chauhan N."/>
        </authorList>
    </citation>
    <scope>NUCLEOTIDE SEQUENCE [LARGE SCALE GENOMIC DNA]</scope>
    <source>
        <strain evidence="5 6">HM6</strain>
    </source>
</reference>
<protein>
    <recommendedName>
        <fullName evidence="4">tRNA 5-hydroxyuridine methyltransferase</fullName>
        <ecNumber evidence="4">2.1.1.-</ecNumber>
    </recommendedName>
    <alternativeName>
        <fullName evidence="4">ho5U methyltransferase</fullName>
    </alternativeName>
</protein>
<dbReference type="CDD" id="cd02440">
    <property type="entry name" value="AdoMet_MTases"/>
    <property type="match status" value="1"/>
</dbReference>
<feature type="binding site" evidence="4">
    <location>
        <position position="157"/>
    </location>
    <ligand>
        <name>Mg(2+)</name>
        <dbReference type="ChEBI" id="CHEBI:18420"/>
    </ligand>
</feature>
<keyword evidence="2 4" id="KW-0808">Transferase</keyword>
<feature type="binding site" evidence="4">
    <location>
        <begin position="110"/>
        <end position="111"/>
    </location>
    <ligand>
        <name>S-adenosyl-L-methionine</name>
        <dbReference type="ChEBI" id="CHEBI:59789"/>
    </ligand>
</feature>
<proteinExistence type="inferred from homology"/>
<dbReference type="Gene3D" id="3.40.50.150">
    <property type="entry name" value="Vaccinia Virus protein VP39"/>
    <property type="match status" value="1"/>
</dbReference>
<feature type="binding site" evidence="4">
    <location>
        <position position="82"/>
    </location>
    <ligand>
        <name>S-adenosyl-L-methionine</name>
        <dbReference type="ChEBI" id="CHEBI:59789"/>
    </ligand>
</feature>
<keyword evidence="4" id="KW-0460">Magnesium</keyword>
<keyword evidence="4" id="KW-0819">tRNA processing</keyword>
<feature type="binding site" evidence="4">
    <location>
        <position position="131"/>
    </location>
    <ligand>
        <name>Mg(2+)</name>
        <dbReference type="ChEBI" id="CHEBI:18420"/>
    </ligand>
</feature>
<dbReference type="InterPro" id="IPR002935">
    <property type="entry name" value="SAM_O-MeTrfase"/>
</dbReference>
<dbReference type="EC" id="2.1.1.-" evidence="4"/>
<feature type="binding site" evidence="4">
    <location>
        <position position="65"/>
    </location>
    <ligand>
        <name>S-adenosyl-L-methionine</name>
        <dbReference type="ChEBI" id="CHEBI:59789"/>
    </ligand>
</feature>
<organism evidence="5 6">
    <name type="scientific">Oceanobacillus caeni</name>
    <dbReference type="NCBI Taxonomy" id="405946"/>
    <lineage>
        <taxon>Bacteria</taxon>
        <taxon>Bacillati</taxon>
        <taxon>Bacillota</taxon>
        <taxon>Bacilli</taxon>
        <taxon>Bacillales</taxon>
        <taxon>Bacillaceae</taxon>
        <taxon>Oceanobacillus</taxon>
    </lineage>
</organism>
<keyword evidence="6" id="KW-1185">Reference proteome</keyword>
<feature type="binding site" evidence="4">
    <location>
        <position position="158"/>
    </location>
    <ligand>
        <name>Mg(2+)</name>
        <dbReference type="ChEBI" id="CHEBI:18420"/>
    </ligand>
</feature>
<comment type="catalytic activity">
    <reaction evidence="4">
        <text>5-hydroxyuridine(34) in tRNA + S-adenosyl-L-methionine = 5-methoxyuridine(34) in tRNA + S-adenosyl-L-homocysteine + H(+)</text>
        <dbReference type="Rhea" id="RHEA:60524"/>
        <dbReference type="Rhea" id="RHEA-COMP:13381"/>
        <dbReference type="Rhea" id="RHEA-COMP:15591"/>
        <dbReference type="ChEBI" id="CHEBI:15378"/>
        <dbReference type="ChEBI" id="CHEBI:57856"/>
        <dbReference type="ChEBI" id="CHEBI:59789"/>
        <dbReference type="ChEBI" id="CHEBI:136877"/>
        <dbReference type="ChEBI" id="CHEBI:143860"/>
    </reaction>
</comment>
<evidence type="ECO:0000256" key="4">
    <source>
        <dbReference type="HAMAP-Rule" id="MF_02217"/>
    </source>
</evidence>
<dbReference type="RefSeq" id="WP_060667922.1">
    <property type="nucleotide sequence ID" value="NZ_JARTGE010000033.1"/>
</dbReference>
<keyword evidence="3 4" id="KW-0949">S-adenosyl-L-methionine</keyword>
<keyword evidence="1 4" id="KW-0489">Methyltransferase</keyword>
<dbReference type="Pfam" id="PF01596">
    <property type="entry name" value="Methyltransf_3"/>
    <property type="match status" value="1"/>
</dbReference>
<comment type="function">
    <text evidence="4">Catalyzes the methylation of 5-hydroxyuridine (ho5U) to form 5-methoxyuridine (mo5U) at position 34 in tRNAs.</text>
</comment>
<dbReference type="PROSITE" id="PS51682">
    <property type="entry name" value="SAM_OMT_I"/>
    <property type="match status" value="1"/>
</dbReference>
<dbReference type="EMBL" id="LGTK01000009">
    <property type="protein sequence ID" value="KPH77071.1"/>
    <property type="molecule type" value="Genomic_DNA"/>
</dbReference>
<dbReference type="PANTHER" id="PTHR10509:SF14">
    <property type="entry name" value="CAFFEOYL-COA O-METHYLTRANSFERASE 3-RELATED"/>
    <property type="match status" value="1"/>
</dbReference>
<dbReference type="InterPro" id="IPR050362">
    <property type="entry name" value="Cation-dep_OMT"/>
</dbReference>
<dbReference type="PANTHER" id="PTHR10509">
    <property type="entry name" value="O-METHYLTRANSFERASE-RELATED"/>
    <property type="match status" value="1"/>
</dbReference>
<gene>
    <name evidence="4" type="primary">trmR</name>
    <name evidence="5" type="ORF">AFL42_04085</name>
</gene>
<comment type="subunit">
    <text evidence="4">Homodimer.</text>
</comment>
<dbReference type="HAMAP" id="MF_02217">
    <property type="entry name" value="TrmR_methyltr"/>
    <property type="match status" value="1"/>
</dbReference>
<dbReference type="Proteomes" id="UP000037854">
    <property type="component" value="Unassembled WGS sequence"/>
</dbReference>
<evidence type="ECO:0000313" key="5">
    <source>
        <dbReference type="EMBL" id="KPH77071.1"/>
    </source>
</evidence>
<dbReference type="InterPro" id="IPR029063">
    <property type="entry name" value="SAM-dependent_MTases_sf"/>
</dbReference>
<accession>A0ABR5MLL5</accession>